<sequence length="727" mass="78729">MGQAQSQGRAGEVRIAAQQRVHVDIGRERAAYTIEAEVEVPPGKAARWPLLRIEHVALVSAKGATVLREGGDLLLVTERSDETRRIPIALYFTCALWARDGRPPSVVRLPVLRSVQNWVTCTFHGYDRVAVAADPPLDTPQERADGIEAPFAATSVLALEWATERQDTAPVAAPRAKVACAMHMAYEQLWAQRAFVPSAVMDFAAEVVLDDPHCVALARQGALTVEIDAMGQALHWDWLELESDPMRVSLQREVHAEAAAIPGALQRVDAMPAFSLAEAPIGSRTLDLLVDVGAVCGLFGADADAPLAFTVHGRCHLALDTPREDGVPRAVTLPMVRVPCAATHAVTYALHQATTPTPSPFQLEVVAPRPADALSLPVDEGCLVELDGAAACIVAYTRGTPRATQPMPVHSSVCFSSMHHKVWPGDGHLMHHILLQLHGPVQRAHQTILLYPLSILDGGGMSDLQAYVNGHSVSASLEAQVQTSVDAQETEPAPVLAAVSLHLPAAAVRGLKAQLELTYLTPWAPSASFEVVCPTPPTRVPVSMLQVHGTQRGVPRVLGDVAAHVSYTQDALLTTLAQRRARPHTVAFALQSAPSEAAVEGRDRRIYAAMLCAVIPVIFALYLHERRMRHLDTHVQALAMALDVDLADGHWAPVQHAWREAAAAGHHVYDAAAAALEHTPSNLWGETAALAPISRSYLPSWLARYVHAPAAWVRWVWQYLHYSWYST</sequence>
<protein>
    <submittedName>
        <fullName evidence="2">Uncharacterized protein</fullName>
    </submittedName>
</protein>
<accession>A0AAF0F1S2</accession>
<dbReference type="RefSeq" id="XP_060124045.1">
    <property type="nucleotide sequence ID" value="XM_060268062.1"/>
</dbReference>
<evidence type="ECO:0000313" key="3">
    <source>
        <dbReference type="Proteomes" id="UP001217754"/>
    </source>
</evidence>
<evidence type="ECO:0000256" key="1">
    <source>
        <dbReference type="SAM" id="Phobius"/>
    </source>
</evidence>
<dbReference type="EMBL" id="CP119966">
    <property type="protein sequence ID" value="WFD41148.1"/>
    <property type="molecule type" value="Genomic_DNA"/>
</dbReference>
<dbReference type="GeneID" id="85227794"/>
<keyword evidence="3" id="KW-1185">Reference proteome</keyword>
<organism evidence="2 3">
    <name type="scientific">Malassezia japonica</name>
    <dbReference type="NCBI Taxonomy" id="223818"/>
    <lineage>
        <taxon>Eukaryota</taxon>
        <taxon>Fungi</taxon>
        <taxon>Dikarya</taxon>
        <taxon>Basidiomycota</taxon>
        <taxon>Ustilaginomycotina</taxon>
        <taxon>Malasseziomycetes</taxon>
        <taxon>Malasseziales</taxon>
        <taxon>Malasseziaceae</taxon>
        <taxon>Malassezia</taxon>
    </lineage>
</organism>
<keyword evidence="1" id="KW-0812">Transmembrane</keyword>
<gene>
    <name evidence="2" type="ORF">MJAP1_004143</name>
</gene>
<keyword evidence="1" id="KW-0472">Membrane</keyword>
<dbReference type="AlphaFoldDB" id="A0AAF0F1S2"/>
<feature type="transmembrane region" description="Helical" evidence="1">
    <location>
        <begin position="606"/>
        <end position="623"/>
    </location>
</feature>
<proteinExistence type="predicted"/>
<reference evidence="2" key="1">
    <citation type="submission" date="2023-03" db="EMBL/GenBank/DDBJ databases">
        <title>Mating type loci evolution in Malassezia.</title>
        <authorList>
            <person name="Coelho M.A."/>
        </authorList>
    </citation>
    <scope>NUCLEOTIDE SEQUENCE</scope>
    <source>
        <strain evidence="2">CBS 9431</strain>
    </source>
</reference>
<name>A0AAF0F1S2_9BASI</name>
<dbReference type="Proteomes" id="UP001217754">
    <property type="component" value="Chromosome 9"/>
</dbReference>
<evidence type="ECO:0000313" key="2">
    <source>
        <dbReference type="EMBL" id="WFD41148.1"/>
    </source>
</evidence>
<keyword evidence="1" id="KW-1133">Transmembrane helix</keyword>